<accession>A0A1E3KDB5</accession>
<reference evidence="1 2" key="1">
    <citation type="submission" date="2016-06" db="EMBL/GenBank/DDBJ databases">
        <title>Evolution of pathogenesis and genome organization in the Tremellales.</title>
        <authorList>
            <person name="Cuomo C."/>
            <person name="Litvintseva A."/>
            <person name="Heitman J."/>
            <person name="Chen Y."/>
            <person name="Sun S."/>
            <person name="Springer D."/>
            <person name="Dromer F."/>
            <person name="Young S."/>
            <person name="Zeng Q."/>
            <person name="Chapman S."/>
            <person name="Gujja S."/>
            <person name="Saif S."/>
            <person name="Birren B."/>
        </authorList>
    </citation>
    <scope>NUCLEOTIDE SEQUENCE [LARGE SCALE GENOMIC DNA]</scope>
    <source>
        <strain evidence="1 2">CBS 6273</strain>
    </source>
</reference>
<dbReference type="AlphaFoldDB" id="A0A1E3KDB5"/>
<proteinExistence type="predicted"/>
<protein>
    <submittedName>
        <fullName evidence="1">Uncharacterized protein</fullName>
    </submittedName>
</protein>
<dbReference type="EMBL" id="MEKH01000002">
    <property type="protein sequence ID" value="ODO11089.1"/>
    <property type="molecule type" value="Genomic_DNA"/>
</dbReference>
<sequence length="65" mass="7262">MRMVARFCTLQEDVAGMIRTCLVFVDRLTKSAVFISTTTSVTSEEFAHLFLNGHSTHGEVLVYHG</sequence>
<evidence type="ECO:0000313" key="1">
    <source>
        <dbReference type="EMBL" id="ODO11089.1"/>
    </source>
</evidence>
<evidence type="ECO:0000313" key="2">
    <source>
        <dbReference type="Proteomes" id="UP000095149"/>
    </source>
</evidence>
<organism evidence="1 2">
    <name type="scientific">Cryptococcus amylolentus CBS 6273</name>
    <dbReference type="NCBI Taxonomy" id="1296118"/>
    <lineage>
        <taxon>Eukaryota</taxon>
        <taxon>Fungi</taxon>
        <taxon>Dikarya</taxon>
        <taxon>Basidiomycota</taxon>
        <taxon>Agaricomycotina</taxon>
        <taxon>Tremellomycetes</taxon>
        <taxon>Tremellales</taxon>
        <taxon>Cryptococcaceae</taxon>
        <taxon>Cryptococcus</taxon>
    </lineage>
</organism>
<gene>
    <name evidence="1" type="ORF">I350_01691</name>
</gene>
<name>A0A1E3KDB5_9TREE</name>
<comment type="caution">
    <text evidence="1">The sequence shown here is derived from an EMBL/GenBank/DDBJ whole genome shotgun (WGS) entry which is preliminary data.</text>
</comment>
<dbReference type="Proteomes" id="UP000095149">
    <property type="component" value="Unassembled WGS sequence"/>
</dbReference>